<reference evidence="1" key="1">
    <citation type="journal article" date="2020" name="PLoS ONE">
        <title>Isolation and characterization of Streptomyces bacteriophages and Streptomyces strains encoding biosynthetic arsenals: Streptomyces strains and phages for antibiotic discovery.</title>
        <authorList>
            <person name="Montano E.T."/>
            <person name="Nideffer J.F."/>
            <person name="Brumage L."/>
            <person name="Erb M."/>
            <person name="Derman A.I."/>
            <person name="Davis J.P."/>
            <person name="Estrada E."/>
            <person name="Fu S."/>
            <person name="Le D."/>
            <person name="Vuppala A."/>
            <person name="Tran C."/>
            <person name="Luterstein E."/>
            <person name="Lakkaraju S."/>
            <person name="Panchagnula S."/>
            <person name="Ren C."/>
            <person name="Doan J."/>
            <person name="Tran S."/>
            <person name="Soriano J."/>
            <person name="Fujita Y."/>
            <person name="Gutala P."/>
            <person name="Fujii Q."/>
            <person name="Lee M."/>
            <person name="Bui A."/>
            <person name="Villarreal C."/>
            <person name="Shing S.R."/>
            <person name="Kim S."/>
            <person name="Freeman D."/>
            <person name="Racha V."/>
            <person name="Ho A."/>
            <person name="Kumar P."/>
            <person name="Falah K."/>
            <person name="Dawson T."/>
            <person name="Enustun E."/>
            <person name="Prichard A."/>
            <person name="Gomez A."/>
            <person name="Khanna K."/>
            <person name="Trigg S."/>
            <person name="Fernandez L."/>
            <person name="Pogliano K."/>
            <person name="Pogliano J."/>
        </authorList>
    </citation>
    <scope>NUCLEOTIDE SEQUENCE</scope>
    <source>
        <strain evidence="1">QF2</strain>
    </source>
</reference>
<sequence length="298" mass="33875">MIEIPTFAAWAAANQAEGFPDEATAWAVYSDRMYRGMQALFAHPEIAENRQEAAVAEIAAVAFLESILGAVWVREKFPLADNREELGPWVQQARQRQELARRVFEFQSEPWFDDFIAYTKTNEVASAIFEADVLQTLMCMPADIARVTESGVKGQDFDILLNLAHVGDVPVEVKYKRDDTAFSEATVRNTVKGAAKQLPRGRAGWLFMHVPTAWVRPGRSDDYHEALGEALRQTSRVGVVFTVIDRPFHDQETGKIRHRRFWDVFRGDNASQELWEAALLLRDLLDKGWDFFAPRAPF</sequence>
<protein>
    <submittedName>
        <fullName evidence="1">Uncharacterized protein</fullName>
    </submittedName>
</protein>
<gene>
    <name evidence="1" type="ORF">ID875_20495</name>
</gene>
<accession>A0A927GPC6</accession>
<dbReference type="AlphaFoldDB" id="A0A927GPC6"/>
<evidence type="ECO:0000313" key="1">
    <source>
        <dbReference type="EMBL" id="MBD2829804.1"/>
    </source>
</evidence>
<name>A0A927GPC6_STRGL</name>
<dbReference type="EMBL" id="JACWUS010000004">
    <property type="protein sequence ID" value="MBD2829804.1"/>
    <property type="molecule type" value="Genomic_DNA"/>
</dbReference>
<proteinExistence type="predicted"/>
<organism evidence="1">
    <name type="scientific">Streptomyces globisporus</name>
    <dbReference type="NCBI Taxonomy" id="1908"/>
    <lineage>
        <taxon>Bacteria</taxon>
        <taxon>Bacillati</taxon>
        <taxon>Actinomycetota</taxon>
        <taxon>Actinomycetes</taxon>
        <taxon>Kitasatosporales</taxon>
        <taxon>Streptomycetaceae</taxon>
        <taxon>Streptomyces</taxon>
    </lineage>
</organism>
<comment type="caution">
    <text evidence="1">The sequence shown here is derived from an EMBL/GenBank/DDBJ whole genome shotgun (WGS) entry which is preliminary data.</text>
</comment>